<dbReference type="InterPro" id="IPR004860">
    <property type="entry name" value="LAGLIDADG_dom"/>
</dbReference>
<protein>
    <submittedName>
        <fullName evidence="2">LAGLIDADG homing endonuclease</fullName>
    </submittedName>
</protein>
<accession>A0A0G1L2M8</accession>
<sequence>MLTREEKNILVGSLLGDGCLRIMQKCKVPAFSVSHSEVQKDYVFWKYEKLKRWVKNPPWREERIYHKDKSRKTFSWRFQTLSNEVFSDLYQTFYENGKKIIPENIEFLLKDSPLILAVWLMDDGNKNHQAVFLNTQSFSLSEQQKLCQVLHKIYGFDANINKHSKSNGVELYRIRINTESTRKLKTVVKNYLLPLFYYKIPDFSP</sequence>
<keyword evidence="2" id="KW-0255">Endonuclease</keyword>
<evidence type="ECO:0000313" key="2">
    <source>
        <dbReference type="EMBL" id="KKT90241.1"/>
    </source>
</evidence>
<keyword evidence="2" id="KW-0540">Nuclease</keyword>
<organism evidence="2 3">
    <name type="scientific">Candidatus Yanofskybacteria bacterium GW2011_GWB1_45_11</name>
    <dbReference type="NCBI Taxonomy" id="1619026"/>
    <lineage>
        <taxon>Bacteria</taxon>
        <taxon>Candidatus Yanofskyibacteriota</taxon>
    </lineage>
</organism>
<gene>
    <name evidence="2" type="ORF">UW90_C0004G0047</name>
</gene>
<evidence type="ECO:0000313" key="3">
    <source>
        <dbReference type="Proteomes" id="UP000034368"/>
    </source>
</evidence>
<dbReference type="SUPFAM" id="SSF55608">
    <property type="entry name" value="Homing endonucleases"/>
    <property type="match status" value="1"/>
</dbReference>
<evidence type="ECO:0000259" key="1">
    <source>
        <dbReference type="Pfam" id="PF03161"/>
    </source>
</evidence>
<dbReference type="Pfam" id="PF03161">
    <property type="entry name" value="LAGLIDADG_2"/>
    <property type="match status" value="1"/>
</dbReference>
<comment type="caution">
    <text evidence="2">The sequence shown here is derived from an EMBL/GenBank/DDBJ whole genome shotgun (WGS) entry which is preliminary data.</text>
</comment>
<reference evidence="2 3" key="1">
    <citation type="journal article" date="2015" name="Nature">
        <title>rRNA introns, odd ribosomes, and small enigmatic genomes across a large radiation of phyla.</title>
        <authorList>
            <person name="Brown C.T."/>
            <person name="Hug L.A."/>
            <person name="Thomas B.C."/>
            <person name="Sharon I."/>
            <person name="Castelle C.J."/>
            <person name="Singh A."/>
            <person name="Wilkins M.J."/>
            <person name="Williams K.H."/>
            <person name="Banfield J.F."/>
        </authorList>
    </citation>
    <scope>NUCLEOTIDE SEQUENCE [LARGE SCALE GENOMIC DNA]</scope>
</reference>
<keyword evidence="2" id="KW-0378">Hydrolase</keyword>
<dbReference type="EMBL" id="LCKD01000004">
    <property type="protein sequence ID" value="KKT90241.1"/>
    <property type="molecule type" value="Genomic_DNA"/>
</dbReference>
<feature type="domain" description="Homing endonuclease LAGLIDADG" evidence="1">
    <location>
        <begin position="8"/>
        <end position="184"/>
    </location>
</feature>
<dbReference type="Proteomes" id="UP000034368">
    <property type="component" value="Unassembled WGS sequence"/>
</dbReference>
<dbReference type="Gene3D" id="3.10.28.10">
    <property type="entry name" value="Homing endonucleases"/>
    <property type="match status" value="2"/>
</dbReference>
<name>A0A0G1L2M8_9BACT</name>
<dbReference type="AlphaFoldDB" id="A0A0G1L2M8"/>
<proteinExistence type="predicted"/>
<dbReference type="GO" id="GO:0004519">
    <property type="term" value="F:endonuclease activity"/>
    <property type="evidence" value="ECO:0007669"/>
    <property type="project" value="UniProtKB-KW"/>
</dbReference>
<dbReference type="InterPro" id="IPR027434">
    <property type="entry name" value="Homing_endonucl"/>
</dbReference>